<keyword evidence="4" id="KW-0949">S-adenosyl-L-methionine</keyword>
<comment type="cofactor">
    <cofactor evidence="1">
        <name>[4Fe-4S] cluster</name>
        <dbReference type="ChEBI" id="CHEBI:49883"/>
    </cofactor>
</comment>
<dbReference type="InterPro" id="IPR040064">
    <property type="entry name" value="MoaA-like"/>
</dbReference>
<dbReference type="PANTHER" id="PTHR22960">
    <property type="entry name" value="MOLYBDOPTERIN COFACTOR SYNTHESIS PROTEIN A"/>
    <property type="match status" value="1"/>
</dbReference>
<dbReference type="Pfam" id="PF06463">
    <property type="entry name" value="Mob_synth_C"/>
    <property type="match status" value="1"/>
</dbReference>
<evidence type="ECO:0000256" key="3">
    <source>
        <dbReference type="ARBA" id="ARBA00022485"/>
    </source>
</evidence>
<protein>
    <recommendedName>
        <fullName evidence="2">GTP 3',8-cyclase</fullName>
        <ecNumber evidence="2">4.1.99.22</ecNumber>
    </recommendedName>
</protein>
<evidence type="ECO:0000256" key="2">
    <source>
        <dbReference type="ARBA" id="ARBA00012167"/>
    </source>
</evidence>
<evidence type="ECO:0000256" key="6">
    <source>
        <dbReference type="ARBA" id="ARBA00022741"/>
    </source>
</evidence>
<feature type="domain" description="Radical SAM core" evidence="13">
    <location>
        <begin position="5"/>
        <end position="219"/>
    </location>
</feature>
<evidence type="ECO:0000256" key="4">
    <source>
        <dbReference type="ARBA" id="ARBA00022691"/>
    </source>
</evidence>
<keyword evidence="8" id="KW-0411">Iron-sulfur</keyword>
<evidence type="ECO:0000256" key="7">
    <source>
        <dbReference type="ARBA" id="ARBA00023004"/>
    </source>
</evidence>
<dbReference type="InterPro" id="IPR010505">
    <property type="entry name" value="MoaA_twitch"/>
</dbReference>
<dbReference type="SFLD" id="SFLDG01067">
    <property type="entry name" value="SPASM/twitch_domain_containing"/>
    <property type="match status" value="1"/>
</dbReference>
<evidence type="ECO:0000259" key="13">
    <source>
        <dbReference type="PROSITE" id="PS51918"/>
    </source>
</evidence>
<dbReference type="SUPFAM" id="SSF102114">
    <property type="entry name" value="Radical SAM enzymes"/>
    <property type="match status" value="1"/>
</dbReference>
<organism evidence="14 15">
    <name type="scientific">Colwellia echini</name>
    <dbReference type="NCBI Taxonomy" id="1982103"/>
    <lineage>
        <taxon>Bacteria</taxon>
        <taxon>Pseudomonadati</taxon>
        <taxon>Pseudomonadota</taxon>
        <taxon>Gammaproteobacteria</taxon>
        <taxon>Alteromonadales</taxon>
        <taxon>Colwelliaceae</taxon>
        <taxon>Colwellia</taxon>
    </lineage>
</organism>
<dbReference type="SFLD" id="SFLDG01383">
    <property type="entry name" value="cyclic_pyranopterin_phosphate"/>
    <property type="match status" value="1"/>
</dbReference>
<keyword evidence="15" id="KW-1185">Reference proteome</keyword>
<keyword evidence="6" id="KW-0547">Nucleotide-binding</keyword>
<evidence type="ECO:0000256" key="9">
    <source>
        <dbReference type="ARBA" id="ARBA00023134"/>
    </source>
</evidence>
<dbReference type="InterPro" id="IPR050105">
    <property type="entry name" value="MoCo_biosynth_MoaA/MoaC"/>
</dbReference>
<dbReference type="SFLD" id="SFLDS00029">
    <property type="entry name" value="Radical_SAM"/>
    <property type="match status" value="1"/>
</dbReference>
<dbReference type="InterPro" id="IPR006638">
    <property type="entry name" value="Elp3/MiaA/NifB-like_rSAM"/>
</dbReference>
<dbReference type="Pfam" id="PF04055">
    <property type="entry name" value="Radical_SAM"/>
    <property type="match status" value="1"/>
</dbReference>
<dbReference type="PROSITE" id="PS01305">
    <property type="entry name" value="MOAA_NIFB_PQQE"/>
    <property type="match status" value="1"/>
</dbReference>
<keyword evidence="5" id="KW-0479">Metal-binding</keyword>
<keyword evidence="9" id="KW-0342">GTP-binding</keyword>
<evidence type="ECO:0000256" key="8">
    <source>
        <dbReference type="ARBA" id="ARBA00023014"/>
    </source>
</evidence>
<dbReference type="PANTHER" id="PTHR22960:SF28">
    <property type="entry name" value="GTP 3',8-CYCLASE"/>
    <property type="match status" value="1"/>
</dbReference>
<evidence type="ECO:0000256" key="10">
    <source>
        <dbReference type="ARBA" id="ARBA00023150"/>
    </source>
</evidence>
<evidence type="ECO:0000313" key="14">
    <source>
        <dbReference type="EMBL" id="TYK67097.1"/>
    </source>
</evidence>
<dbReference type="InterPro" id="IPR007197">
    <property type="entry name" value="rSAM"/>
</dbReference>
<dbReference type="EC" id="4.1.99.22" evidence="2"/>
<dbReference type="NCBIfam" id="TIGR02666">
    <property type="entry name" value="moaA"/>
    <property type="match status" value="1"/>
</dbReference>
<reference evidence="14 15" key="1">
    <citation type="submission" date="2019-08" db="EMBL/GenBank/DDBJ databases">
        <title>Microbe sample from Colwellia echini.</title>
        <authorList>
            <person name="Christiansen L."/>
            <person name="Pathiraja D."/>
            <person name="Schultz-Johansen M."/>
            <person name="Choi I.-G."/>
            <person name="Stougaard P."/>
        </authorList>
    </citation>
    <scope>NUCLEOTIDE SEQUENCE [LARGE SCALE GENOMIC DNA]</scope>
    <source>
        <strain evidence="14 15">A3</strain>
    </source>
</reference>
<dbReference type="EMBL" id="PJAI02000001">
    <property type="protein sequence ID" value="TYK67097.1"/>
    <property type="molecule type" value="Genomic_DNA"/>
</dbReference>
<comment type="catalytic activity">
    <reaction evidence="12">
        <text>GTP + AH2 + S-adenosyl-L-methionine = (8S)-3',8-cyclo-7,8-dihydroguanosine 5'-triphosphate + 5'-deoxyadenosine + L-methionine + A + H(+)</text>
        <dbReference type="Rhea" id="RHEA:49576"/>
        <dbReference type="ChEBI" id="CHEBI:13193"/>
        <dbReference type="ChEBI" id="CHEBI:15378"/>
        <dbReference type="ChEBI" id="CHEBI:17319"/>
        <dbReference type="ChEBI" id="CHEBI:17499"/>
        <dbReference type="ChEBI" id="CHEBI:37565"/>
        <dbReference type="ChEBI" id="CHEBI:57844"/>
        <dbReference type="ChEBI" id="CHEBI:59789"/>
        <dbReference type="ChEBI" id="CHEBI:131766"/>
        <dbReference type="EC" id="4.1.99.22"/>
    </reaction>
</comment>
<dbReference type="SMART" id="SM00729">
    <property type="entry name" value="Elp3"/>
    <property type="match status" value="1"/>
</dbReference>
<evidence type="ECO:0000256" key="11">
    <source>
        <dbReference type="ARBA" id="ARBA00023239"/>
    </source>
</evidence>
<dbReference type="CDD" id="cd21117">
    <property type="entry name" value="Twitch_MoaA"/>
    <property type="match status" value="1"/>
</dbReference>
<keyword evidence="11 14" id="KW-0456">Lyase</keyword>
<evidence type="ECO:0000256" key="5">
    <source>
        <dbReference type="ARBA" id="ARBA00022723"/>
    </source>
</evidence>
<dbReference type="CDD" id="cd01335">
    <property type="entry name" value="Radical_SAM"/>
    <property type="match status" value="1"/>
</dbReference>
<dbReference type="InterPro" id="IPR013483">
    <property type="entry name" value="MoaA"/>
</dbReference>
<proteinExistence type="predicted"/>
<dbReference type="InterPro" id="IPR058240">
    <property type="entry name" value="rSAM_sf"/>
</dbReference>
<gene>
    <name evidence="14" type="primary">moaA</name>
    <name evidence="14" type="ORF">CWS31_000730</name>
</gene>
<evidence type="ECO:0000256" key="12">
    <source>
        <dbReference type="ARBA" id="ARBA00048697"/>
    </source>
</evidence>
<comment type="caution">
    <text evidence="14">The sequence shown here is derived from an EMBL/GenBank/DDBJ whole genome shotgun (WGS) entry which is preliminary data.</text>
</comment>
<dbReference type="PROSITE" id="PS51918">
    <property type="entry name" value="RADICAL_SAM"/>
    <property type="match status" value="1"/>
</dbReference>
<dbReference type="InterPro" id="IPR000385">
    <property type="entry name" value="MoaA_NifB_PqqE_Fe-S-bd_CS"/>
</dbReference>
<dbReference type="Proteomes" id="UP000815846">
    <property type="component" value="Unassembled WGS sequence"/>
</dbReference>
<dbReference type="SFLD" id="SFLDG01386">
    <property type="entry name" value="main_SPASM_domain-containing"/>
    <property type="match status" value="1"/>
</dbReference>
<accession>A0ABY3N0T5</accession>
<evidence type="ECO:0000313" key="15">
    <source>
        <dbReference type="Proteomes" id="UP000815846"/>
    </source>
</evidence>
<keyword evidence="7" id="KW-0408">Iron</keyword>
<keyword evidence="3" id="KW-0004">4Fe-4S</keyword>
<dbReference type="InterPro" id="IPR013785">
    <property type="entry name" value="Aldolase_TIM"/>
</dbReference>
<name>A0ABY3N0T5_9GAMM</name>
<sequence length="323" mass="36317">MLTDNFGRRFSYLRLSITDVCNFSCTYCLPDGYQCDQPRDFLSIPEIKRIAKGFAELGTEKIRITGGEPALRKDLPEIIRICKQTPGIKKVAITSNGFKLPEHLPQWLDAGIDAINISIDSLDPRQFHAITGHDKLNTILEGIDMALADGRASVKVNTVLMREYSGKDIQSYLNWLKDTPITLRFIELMQTGDNKEFFDAQHVQGARIKQNLILDGWLPVIQNKSAGPAQEFYHPDYQGKVGLIMPYSKDFCNTCNRLRISSSGKLHLCLFGEEGLSLREELQSDDLKPLQHKIVSLLGDKKATHYLHEKLTGATKHLAMLGG</sequence>
<dbReference type="RefSeq" id="WP_101343247.1">
    <property type="nucleotide sequence ID" value="NZ_PJAI02000001.1"/>
</dbReference>
<dbReference type="GO" id="GO:0061798">
    <property type="term" value="F:GTP 3',8'-cyclase activity"/>
    <property type="evidence" value="ECO:0007669"/>
    <property type="project" value="UniProtKB-EC"/>
</dbReference>
<dbReference type="Gene3D" id="3.20.20.70">
    <property type="entry name" value="Aldolase class I"/>
    <property type="match status" value="1"/>
</dbReference>
<evidence type="ECO:0000256" key="1">
    <source>
        <dbReference type="ARBA" id="ARBA00001966"/>
    </source>
</evidence>
<keyword evidence="10" id="KW-0501">Molybdenum cofactor biosynthesis</keyword>